<feature type="transmembrane region" description="Helical" evidence="1">
    <location>
        <begin position="44"/>
        <end position="70"/>
    </location>
</feature>
<accession>A0A250L2D4</accession>
<keyword evidence="1" id="KW-0812">Transmembrane</keyword>
<evidence type="ECO:0000313" key="2">
    <source>
        <dbReference type="EMBL" id="BBA36619.1"/>
    </source>
</evidence>
<evidence type="ECO:0000256" key="1">
    <source>
        <dbReference type="SAM" id="Phobius"/>
    </source>
</evidence>
<name>A0A250L2D4_9GAMM</name>
<evidence type="ECO:0000313" key="3">
    <source>
        <dbReference type="Proteomes" id="UP000266313"/>
    </source>
</evidence>
<reference evidence="2 3" key="1">
    <citation type="submission" date="2016-12" db="EMBL/GenBank/DDBJ databases">
        <title>Genome sequencing of Methylocaldum marinum.</title>
        <authorList>
            <person name="Takeuchi M."/>
            <person name="Kamagata Y."/>
            <person name="Hiraoka S."/>
            <person name="Oshima K."/>
            <person name="Hattori M."/>
            <person name="Iwasaki W."/>
        </authorList>
    </citation>
    <scope>NUCLEOTIDE SEQUENCE [LARGE SCALE GENOMIC DNA]</scope>
    <source>
        <strain evidence="2 3">S8</strain>
    </source>
</reference>
<protein>
    <submittedName>
        <fullName evidence="2">Uncharacterized protein</fullName>
    </submittedName>
</protein>
<dbReference type="Proteomes" id="UP000266313">
    <property type="component" value="Chromosome"/>
</dbReference>
<gene>
    <name evidence="2" type="ORF">sS8_4689</name>
</gene>
<keyword evidence="1" id="KW-0472">Membrane</keyword>
<proteinExistence type="predicted"/>
<dbReference type="AlphaFoldDB" id="A0A250L2D4"/>
<sequence>MKIDIFLAKTFKFVVFVLFTFMTLVYFGVMLLLPLDILTQIIRIFHGIGLPTVLAAGLGISAVGYIGYLISRMPELYKLLVDIGVQLISFGYSQIQRFDPIINSGKQTEAGPA</sequence>
<dbReference type="EMBL" id="AP017928">
    <property type="protein sequence ID" value="BBA36619.1"/>
    <property type="molecule type" value="Genomic_DNA"/>
</dbReference>
<dbReference type="RefSeq" id="WP_119631763.1">
    <property type="nucleotide sequence ID" value="NZ_AP017928.1"/>
</dbReference>
<keyword evidence="3" id="KW-1185">Reference proteome</keyword>
<dbReference type="OrthoDB" id="5573021at2"/>
<organism evidence="2 3">
    <name type="scientific">Methylocaldum marinum</name>
    <dbReference type="NCBI Taxonomy" id="1432792"/>
    <lineage>
        <taxon>Bacteria</taxon>
        <taxon>Pseudomonadati</taxon>
        <taxon>Pseudomonadota</taxon>
        <taxon>Gammaproteobacteria</taxon>
        <taxon>Methylococcales</taxon>
        <taxon>Methylococcaceae</taxon>
        <taxon>Methylocaldum</taxon>
    </lineage>
</organism>
<dbReference type="KEGG" id="mmai:sS8_4689"/>
<keyword evidence="1" id="KW-1133">Transmembrane helix</keyword>
<feature type="transmembrane region" description="Helical" evidence="1">
    <location>
        <begin position="12"/>
        <end position="32"/>
    </location>
</feature>